<dbReference type="EMBL" id="FQVW01000013">
    <property type="protein sequence ID" value="SHG03762.1"/>
    <property type="molecule type" value="Genomic_DNA"/>
</dbReference>
<accession>A0A1M5GJS6</accession>
<evidence type="ECO:0000313" key="2">
    <source>
        <dbReference type="Proteomes" id="UP000183988"/>
    </source>
</evidence>
<dbReference type="AlphaFoldDB" id="A0A1M5GJS6"/>
<protein>
    <submittedName>
        <fullName evidence="1">Uncharacterized protein</fullName>
    </submittedName>
</protein>
<dbReference type="Proteomes" id="UP000183988">
    <property type="component" value="Unassembled WGS sequence"/>
</dbReference>
<sequence length="45" mass="5366">MKKHSNEKEYIAVRATPEMANWMHPKGEERTQEIQKRVEAAKERV</sequence>
<evidence type="ECO:0000313" key="1">
    <source>
        <dbReference type="EMBL" id="SHG03762.1"/>
    </source>
</evidence>
<name>A0A1M5GJS6_9BACI</name>
<reference evidence="1 2" key="1">
    <citation type="submission" date="2016-11" db="EMBL/GenBank/DDBJ databases">
        <authorList>
            <person name="Jaros S."/>
            <person name="Januszkiewicz K."/>
            <person name="Wedrychowicz H."/>
        </authorList>
    </citation>
    <scope>NUCLEOTIDE SEQUENCE [LARGE SCALE GENOMIC DNA]</scope>
    <source>
        <strain evidence="1 2">IBRC-M 10683</strain>
    </source>
</reference>
<dbReference type="RefSeq" id="WP_159431553.1">
    <property type="nucleotide sequence ID" value="NZ_FQVW01000013.1"/>
</dbReference>
<gene>
    <name evidence="1" type="ORF">SAMN05216225_101334</name>
</gene>
<organism evidence="1 2">
    <name type="scientific">Ornithinibacillus halophilus</name>
    <dbReference type="NCBI Taxonomy" id="930117"/>
    <lineage>
        <taxon>Bacteria</taxon>
        <taxon>Bacillati</taxon>
        <taxon>Bacillota</taxon>
        <taxon>Bacilli</taxon>
        <taxon>Bacillales</taxon>
        <taxon>Bacillaceae</taxon>
        <taxon>Ornithinibacillus</taxon>
    </lineage>
</organism>
<keyword evidence="2" id="KW-1185">Reference proteome</keyword>
<proteinExistence type="predicted"/>